<proteinExistence type="predicted"/>
<sequence length="106" mass="11357">ACLDCALELSREVLGNETNPPPPLGPALTAVKRRLAQVRLEGATGLRSRLRAELSRAAEVGDSVALRAALAEADRQQHAALLEAPQLPPWSALERGRRHLAQLVAL</sequence>
<evidence type="ECO:0000313" key="1">
    <source>
        <dbReference type="EMBL" id="CAE8667869.1"/>
    </source>
</evidence>
<dbReference type="Proteomes" id="UP000626109">
    <property type="component" value="Unassembled WGS sequence"/>
</dbReference>
<reference evidence="1" key="1">
    <citation type="submission" date="2021-02" db="EMBL/GenBank/DDBJ databases">
        <authorList>
            <person name="Dougan E. K."/>
            <person name="Rhodes N."/>
            <person name="Thang M."/>
            <person name="Chan C."/>
        </authorList>
    </citation>
    <scope>NUCLEOTIDE SEQUENCE</scope>
</reference>
<comment type="caution">
    <text evidence="1">The sequence shown here is derived from an EMBL/GenBank/DDBJ whole genome shotgun (WGS) entry which is preliminary data.</text>
</comment>
<protein>
    <submittedName>
        <fullName evidence="1">Uncharacterized protein</fullName>
    </submittedName>
</protein>
<gene>
    <name evidence="1" type="ORF">PGLA2088_LOCUS16734</name>
    <name evidence="2" type="ORF">PGLA2088_LOCUS34154</name>
</gene>
<accession>A0A813J9V3</accession>
<feature type="non-terminal residue" evidence="1">
    <location>
        <position position="106"/>
    </location>
</feature>
<name>A0A813J9V3_POLGL</name>
<evidence type="ECO:0000313" key="3">
    <source>
        <dbReference type="Proteomes" id="UP000626109"/>
    </source>
</evidence>
<dbReference type="EMBL" id="CAJNNW010021405">
    <property type="protein sequence ID" value="CAE8667869.1"/>
    <property type="molecule type" value="Genomic_DNA"/>
</dbReference>
<organism evidence="1 3">
    <name type="scientific">Polarella glacialis</name>
    <name type="common">Dinoflagellate</name>
    <dbReference type="NCBI Taxonomy" id="89957"/>
    <lineage>
        <taxon>Eukaryota</taxon>
        <taxon>Sar</taxon>
        <taxon>Alveolata</taxon>
        <taxon>Dinophyceae</taxon>
        <taxon>Suessiales</taxon>
        <taxon>Suessiaceae</taxon>
        <taxon>Polarella</taxon>
    </lineage>
</organism>
<dbReference type="EMBL" id="CAJNNW010031193">
    <property type="protein sequence ID" value="CAE8706395.1"/>
    <property type="molecule type" value="Genomic_DNA"/>
</dbReference>
<evidence type="ECO:0000313" key="2">
    <source>
        <dbReference type="EMBL" id="CAE8706395.1"/>
    </source>
</evidence>
<feature type="non-terminal residue" evidence="1">
    <location>
        <position position="1"/>
    </location>
</feature>
<dbReference type="AlphaFoldDB" id="A0A813J9V3"/>